<evidence type="ECO:0000256" key="1">
    <source>
        <dbReference type="SAM" id="SignalP"/>
    </source>
</evidence>
<feature type="chain" id="PRO_5016564684" evidence="1">
    <location>
        <begin position="29"/>
        <end position="39"/>
    </location>
</feature>
<organism evidence="2 3">
    <name type="scientific">Escherichia coli</name>
    <dbReference type="NCBI Taxonomy" id="562"/>
    <lineage>
        <taxon>Bacteria</taxon>
        <taxon>Pseudomonadati</taxon>
        <taxon>Pseudomonadota</taxon>
        <taxon>Gammaproteobacteria</taxon>
        <taxon>Enterobacterales</taxon>
        <taxon>Enterobacteriaceae</taxon>
        <taxon>Escherichia</taxon>
    </lineage>
</organism>
<proteinExistence type="predicted"/>
<accession>A0A376Y6H8</accession>
<keyword evidence="1" id="KW-0732">Signal</keyword>
<feature type="signal peptide" evidence="1">
    <location>
        <begin position="1"/>
        <end position="28"/>
    </location>
</feature>
<dbReference type="Proteomes" id="UP000254785">
    <property type="component" value="Unassembled WGS sequence"/>
</dbReference>
<gene>
    <name evidence="2" type="ORF">NCTC9117_02125</name>
</gene>
<dbReference type="EMBL" id="UGDC01000003">
    <property type="protein sequence ID" value="STJ79538.1"/>
    <property type="molecule type" value="Genomic_DNA"/>
</dbReference>
<reference evidence="2 3" key="1">
    <citation type="submission" date="2018-06" db="EMBL/GenBank/DDBJ databases">
        <authorList>
            <consortium name="Pathogen Informatics"/>
            <person name="Doyle S."/>
        </authorList>
    </citation>
    <scope>NUCLEOTIDE SEQUENCE [LARGE SCALE GENOMIC DNA]</scope>
    <source>
        <strain evidence="2 3">NCTC9117</strain>
    </source>
</reference>
<evidence type="ECO:0000313" key="3">
    <source>
        <dbReference type="Proteomes" id="UP000254785"/>
    </source>
</evidence>
<dbReference type="AlphaFoldDB" id="A0A376Y6H8"/>
<protein>
    <submittedName>
        <fullName evidence="2">Pili assembly chaperone</fullName>
    </submittedName>
</protein>
<sequence>MFNLTNTAKIVVPALALLATAVSFSSHASVTPRQDTAGV</sequence>
<name>A0A376Y6H8_ECOLX</name>
<evidence type="ECO:0000313" key="2">
    <source>
        <dbReference type="EMBL" id="STJ79538.1"/>
    </source>
</evidence>